<comment type="caution">
    <text evidence="2">The sequence shown here is derived from an EMBL/GenBank/DDBJ whole genome shotgun (WGS) entry which is preliminary data.</text>
</comment>
<proteinExistence type="predicted"/>
<reference evidence="2 3" key="1">
    <citation type="submission" date="2018-10" db="EMBL/GenBank/DDBJ databases">
        <title>Aeromicrobium sp. 9W16Y-2 whole genome shotgun sequence.</title>
        <authorList>
            <person name="Li F."/>
        </authorList>
    </citation>
    <scope>NUCLEOTIDE SEQUENCE [LARGE SCALE GENOMIC DNA]</scope>
    <source>
        <strain evidence="2 3">9W16Y-2</strain>
    </source>
</reference>
<dbReference type="AlphaFoldDB" id="A0A3L8PIG9"/>
<gene>
    <name evidence="2" type="ORF">D9V41_12670</name>
</gene>
<organism evidence="2 3">
    <name type="scientific">Aeromicrobium phragmitis</name>
    <dbReference type="NCBI Taxonomy" id="2478914"/>
    <lineage>
        <taxon>Bacteria</taxon>
        <taxon>Bacillati</taxon>
        <taxon>Actinomycetota</taxon>
        <taxon>Actinomycetes</taxon>
        <taxon>Propionibacteriales</taxon>
        <taxon>Nocardioidaceae</taxon>
        <taxon>Aeromicrobium</taxon>
    </lineage>
</organism>
<dbReference type="InterPro" id="IPR029058">
    <property type="entry name" value="AB_hydrolase_fold"/>
</dbReference>
<sequence length="373" mass="40103">MPSTTARTTDVAALALECGDRWVLGPLRDAHLSLAHRVFAPARSVGGRTPERIHETIARSAYGGVSAALRLGSAGARGLSRRGIGRPIDDTAAGRRLRAAVNGLVGEHLRSLDDPHALAMSVRASGRDIAPARWALREAFPGATGHLVVFVHGLCQDDESWQFAQDDRPTYLDRVRDQTDGTPLAVRYNTGLPVAENGRLLTHLLRGLVQHWPARVRRVTLVGHSMGAVVVRAALSHAAAAHEDWTGLVRDVVCLGSPHLGAPWEKASEVSASIVSSLPSPRPVLRSLEPPPAAGSLRFGIVDDELWEGRDVTAVWGHDRLAVAPLPHVAYRFVAAGDGPLGERALLNHPVVGARLVAWLSRRDDRPRSLPAR</sequence>
<dbReference type="InterPro" id="IPR007751">
    <property type="entry name" value="DUF676_lipase-like"/>
</dbReference>
<accession>A0A3L8PIG9</accession>
<dbReference type="OrthoDB" id="8871309at2"/>
<evidence type="ECO:0000259" key="1">
    <source>
        <dbReference type="Pfam" id="PF05057"/>
    </source>
</evidence>
<evidence type="ECO:0000313" key="3">
    <source>
        <dbReference type="Proteomes" id="UP000282515"/>
    </source>
</evidence>
<dbReference type="Proteomes" id="UP000282515">
    <property type="component" value="Unassembled WGS sequence"/>
</dbReference>
<protein>
    <recommendedName>
        <fullName evidence="1">DUF676 domain-containing protein</fullName>
    </recommendedName>
</protein>
<name>A0A3L8PIG9_9ACTN</name>
<dbReference type="RefSeq" id="WP_121794943.1">
    <property type="nucleotide sequence ID" value="NZ_RDBF01000010.1"/>
</dbReference>
<dbReference type="Pfam" id="PF05057">
    <property type="entry name" value="DUF676"/>
    <property type="match status" value="1"/>
</dbReference>
<dbReference type="Gene3D" id="3.40.50.1820">
    <property type="entry name" value="alpha/beta hydrolase"/>
    <property type="match status" value="1"/>
</dbReference>
<feature type="domain" description="DUF676" evidence="1">
    <location>
        <begin position="146"/>
        <end position="270"/>
    </location>
</feature>
<dbReference type="EMBL" id="RDBF01000010">
    <property type="protein sequence ID" value="RLV55166.1"/>
    <property type="molecule type" value="Genomic_DNA"/>
</dbReference>
<keyword evidence="3" id="KW-1185">Reference proteome</keyword>
<dbReference type="SUPFAM" id="SSF53474">
    <property type="entry name" value="alpha/beta-Hydrolases"/>
    <property type="match status" value="1"/>
</dbReference>
<evidence type="ECO:0000313" key="2">
    <source>
        <dbReference type="EMBL" id="RLV55166.1"/>
    </source>
</evidence>